<dbReference type="OrthoDB" id="9795405at2"/>
<keyword evidence="2" id="KW-1185">Reference proteome</keyword>
<dbReference type="InterPro" id="IPR052707">
    <property type="entry name" value="OsmC_Ohr_Peroxiredoxin"/>
</dbReference>
<protein>
    <submittedName>
        <fullName evidence="1">OsmC family protein</fullName>
    </submittedName>
</protein>
<sequence>MAETHHYDVTVEWTGNLGTGTSDYRAFSRDHELLGSGKAPIAASSDPAFRGDASRWNPEELLVASVAQCHMLWYLHLCATNGVTVVEYEDRAAGVMTMDASGGGGQITEITLRPQVTVTDASMLPLARELHGEVHKVCFIARSVNFPIRHEPDIQNVKLAEVGTYMGYRLSARANNLGAWPKY</sequence>
<dbReference type="PANTHER" id="PTHR42830:SF2">
    <property type="entry name" value="OSMC_OHR FAMILY PROTEIN"/>
    <property type="match status" value="1"/>
</dbReference>
<dbReference type="RefSeq" id="WP_013018108.1">
    <property type="nucleotide sequence ID" value="NC_013947.1"/>
</dbReference>
<name>D3Q8G3_STANL</name>
<dbReference type="Gene3D" id="3.30.300.20">
    <property type="match status" value="1"/>
</dbReference>
<reference evidence="1 2" key="1">
    <citation type="journal article" date="2009" name="Stand. Genomic Sci.">
        <title>Complete genome sequence of Stackebrandtia nassauensis type strain (LLR-40K-21).</title>
        <authorList>
            <person name="Munk C."/>
            <person name="Lapidus A."/>
            <person name="Copeland A."/>
            <person name="Jando M."/>
            <person name="Mayilraj S."/>
            <person name="Glavina Del Rio T."/>
            <person name="Nolan M."/>
            <person name="Chen F."/>
            <person name="Lucas S."/>
            <person name="Tice H."/>
            <person name="Cheng J.F."/>
            <person name="Han C."/>
            <person name="Detter J.C."/>
            <person name="Bruce D."/>
            <person name="Goodwin L."/>
            <person name="Chain P."/>
            <person name="Pitluck S."/>
            <person name="Goker M."/>
            <person name="Ovchinikova G."/>
            <person name="Pati A."/>
            <person name="Ivanova N."/>
            <person name="Mavromatis K."/>
            <person name="Chen A."/>
            <person name="Palaniappan K."/>
            <person name="Land M."/>
            <person name="Hauser L."/>
            <person name="Chang Y.J."/>
            <person name="Jeffries C.D."/>
            <person name="Bristow J."/>
            <person name="Eisen J.A."/>
            <person name="Markowitz V."/>
            <person name="Hugenholtz P."/>
            <person name="Kyrpides N.C."/>
            <person name="Klenk H.P."/>
        </authorList>
    </citation>
    <scope>NUCLEOTIDE SEQUENCE [LARGE SCALE GENOMIC DNA]</scope>
    <source>
        <strain evidence="2">DSM 44728 / CIP 108903 / NRRL B-16338 / NBRC 102104 / LLR-40K-21</strain>
    </source>
</reference>
<gene>
    <name evidence="1" type="ordered locus">Snas_2862</name>
</gene>
<dbReference type="KEGG" id="sna:Snas_2862"/>
<dbReference type="eggNOG" id="COG1764">
    <property type="taxonomic scope" value="Bacteria"/>
</dbReference>
<dbReference type="AlphaFoldDB" id="D3Q8G3"/>
<dbReference type="PANTHER" id="PTHR42830">
    <property type="entry name" value="OSMOTICALLY INDUCIBLE FAMILY PROTEIN"/>
    <property type="match status" value="1"/>
</dbReference>
<evidence type="ECO:0000313" key="2">
    <source>
        <dbReference type="Proteomes" id="UP000000844"/>
    </source>
</evidence>
<dbReference type="InterPro" id="IPR003718">
    <property type="entry name" value="OsmC/Ohr_fam"/>
</dbReference>
<dbReference type="InterPro" id="IPR036102">
    <property type="entry name" value="OsmC/Ohrsf"/>
</dbReference>
<dbReference type="EMBL" id="CP001778">
    <property type="protein sequence ID" value="ADD42537.1"/>
    <property type="molecule type" value="Genomic_DNA"/>
</dbReference>
<dbReference type="Pfam" id="PF02566">
    <property type="entry name" value="OsmC"/>
    <property type="match status" value="1"/>
</dbReference>
<proteinExistence type="predicted"/>
<dbReference type="SUPFAM" id="SSF82784">
    <property type="entry name" value="OsmC-like"/>
    <property type="match status" value="1"/>
</dbReference>
<dbReference type="InterPro" id="IPR015946">
    <property type="entry name" value="KH_dom-like_a/b"/>
</dbReference>
<organism evidence="1 2">
    <name type="scientific">Stackebrandtia nassauensis (strain DSM 44728 / CIP 108903 / NRRL B-16338 / NBRC 102104 / LLR-40K-21)</name>
    <dbReference type="NCBI Taxonomy" id="446470"/>
    <lineage>
        <taxon>Bacteria</taxon>
        <taxon>Bacillati</taxon>
        <taxon>Actinomycetota</taxon>
        <taxon>Actinomycetes</taxon>
        <taxon>Glycomycetales</taxon>
        <taxon>Glycomycetaceae</taxon>
        <taxon>Stackebrandtia</taxon>
    </lineage>
</organism>
<accession>D3Q8G3</accession>
<dbReference type="STRING" id="446470.Snas_2862"/>
<dbReference type="HOGENOM" id="CLU_105860_1_0_11"/>
<evidence type="ECO:0000313" key="1">
    <source>
        <dbReference type="EMBL" id="ADD42537.1"/>
    </source>
</evidence>
<dbReference type="Proteomes" id="UP000000844">
    <property type="component" value="Chromosome"/>
</dbReference>